<organism evidence="3 4">
    <name type="scientific">Plakobranchus ocellatus</name>
    <dbReference type="NCBI Taxonomy" id="259542"/>
    <lineage>
        <taxon>Eukaryota</taxon>
        <taxon>Metazoa</taxon>
        <taxon>Spiralia</taxon>
        <taxon>Lophotrochozoa</taxon>
        <taxon>Mollusca</taxon>
        <taxon>Gastropoda</taxon>
        <taxon>Heterobranchia</taxon>
        <taxon>Euthyneura</taxon>
        <taxon>Panpulmonata</taxon>
        <taxon>Sacoglossa</taxon>
        <taxon>Placobranchoidea</taxon>
        <taxon>Plakobranchidae</taxon>
        <taxon>Plakobranchus</taxon>
    </lineage>
</organism>
<feature type="compositionally biased region" description="Polar residues" evidence="1">
    <location>
        <begin position="149"/>
        <end position="168"/>
    </location>
</feature>
<dbReference type="InterPro" id="IPR039353">
    <property type="entry name" value="TF_Adf1"/>
</dbReference>
<accession>A0AAV4BIC4</accession>
<feature type="domain" description="MADF" evidence="2">
    <location>
        <begin position="16"/>
        <end position="113"/>
    </location>
</feature>
<dbReference type="Proteomes" id="UP000735302">
    <property type="component" value="Unassembled WGS sequence"/>
</dbReference>
<evidence type="ECO:0000259" key="2">
    <source>
        <dbReference type="PROSITE" id="PS51029"/>
    </source>
</evidence>
<feature type="compositionally biased region" description="Low complexity" evidence="1">
    <location>
        <begin position="81"/>
        <end position="91"/>
    </location>
</feature>
<proteinExistence type="predicted"/>
<sequence length="168" mass="19159">MSDQNSTSSQEDIKLILIGLVRQNPALYNPGHVDYKNRVLKDKTWAEINNDIGIPDFDARKEWTTLRNYSNNHRDRLKMPSGSAASSTTSGGKRKKSEWEYAADMQFLLPLLGKHWEMDSTMRMQGQGQYPNMQGQGQYTGMQGHGQTAQQGQLHYASQNQQGNWEHQ</sequence>
<feature type="region of interest" description="Disordered" evidence="1">
    <location>
        <begin position="125"/>
        <end position="168"/>
    </location>
</feature>
<dbReference type="SMART" id="SM00595">
    <property type="entry name" value="MADF"/>
    <property type="match status" value="1"/>
</dbReference>
<dbReference type="PANTHER" id="PTHR12243">
    <property type="entry name" value="MADF DOMAIN TRANSCRIPTION FACTOR"/>
    <property type="match status" value="1"/>
</dbReference>
<feature type="compositionally biased region" description="Low complexity" evidence="1">
    <location>
        <begin position="133"/>
        <end position="148"/>
    </location>
</feature>
<dbReference type="InterPro" id="IPR006578">
    <property type="entry name" value="MADF-dom"/>
</dbReference>
<evidence type="ECO:0000313" key="4">
    <source>
        <dbReference type="Proteomes" id="UP000735302"/>
    </source>
</evidence>
<dbReference type="Pfam" id="PF10545">
    <property type="entry name" value="MADF_DNA_bdg"/>
    <property type="match status" value="1"/>
</dbReference>
<evidence type="ECO:0000313" key="3">
    <source>
        <dbReference type="EMBL" id="GFO19265.1"/>
    </source>
</evidence>
<feature type="region of interest" description="Disordered" evidence="1">
    <location>
        <begin position="72"/>
        <end position="96"/>
    </location>
</feature>
<evidence type="ECO:0000256" key="1">
    <source>
        <dbReference type="SAM" id="MobiDB-lite"/>
    </source>
</evidence>
<dbReference type="PROSITE" id="PS51029">
    <property type="entry name" value="MADF"/>
    <property type="match status" value="1"/>
</dbReference>
<dbReference type="PANTHER" id="PTHR12243:SF67">
    <property type="entry name" value="COREPRESSOR OF PANGOLIN, ISOFORM A-RELATED"/>
    <property type="match status" value="1"/>
</dbReference>
<keyword evidence="4" id="KW-1185">Reference proteome</keyword>
<reference evidence="3 4" key="1">
    <citation type="journal article" date="2021" name="Elife">
        <title>Chloroplast acquisition without the gene transfer in kleptoplastic sea slugs, Plakobranchus ocellatus.</title>
        <authorList>
            <person name="Maeda T."/>
            <person name="Takahashi S."/>
            <person name="Yoshida T."/>
            <person name="Shimamura S."/>
            <person name="Takaki Y."/>
            <person name="Nagai Y."/>
            <person name="Toyoda A."/>
            <person name="Suzuki Y."/>
            <person name="Arimoto A."/>
            <person name="Ishii H."/>
            <person name="Satoh N."/>
            <person name="Nishiyama T."/>
            <person name="Hasebe M."/>
            <person name="Maruyama T."/>
            <person name="Minagawa J."/>
            <person name="Obokata J."/>
            <person name="Shigenobu S."/>
        </authorList>
    </citation>
    <scope>NUCLEOTIDE SEQUENCE [LARGE SCALE GENOMIC DNA]</scope>
</reference>
<comment type="caution">
    <text evidence="3">The sequence shown here is derived from an EMBL/GenBank/DDBJ whole genome shotgun (WGS) entry which is preliminary data.</text>
</comment>
<name>A0AAV4BIC4_9GAST</name>
<dbReference type="EMBL" id="BLXT01005065">
    <property type="protein sequence ID" value="GFO19265.1"/>
    <property type="molecule type" value="Genomic_DNA"/>
</dbReference>
<protein>
    <submittedName>
        <fullName evidence="3">Adh transcription factor 1</fullName>
    </submittedName>
</protein>
<gene>
    <name evidence="3" type="ORF">PoB_004577000</name>
</gene>
<dbReference type="AlphaFoldDB" id="A0AAV4BIC4"/>